<dbReference type="InterPro" id="IPR037459">
    <property type="entry name" value="RhgT-like"/>
</dbReference>
<dbReference type="EMBL" id="JAJEQM010000011">
    <property type="protein sequence ID" value="MCC2210837.1"/>
    <property type="molecule type" value="Genomic_DNA"/>
</dbReference>
<evidence type="ECO:0000313" key="5">
    <source>
        <dbReference type="EMBL" id="MCC2210837.1"/>
    </source>
</evidence>
<dbReference type="InterPro" id="IPR036514">
    <property type="entry name" value="SGNH_hydro_sf"/>
</dbReference>
<dbReference type="Gene3D" id="3.40.50.1110">
    <property type="entry name" value="SGNH hydrolase"/>
    <property type="match status" value="1"/>
</dbReference>
<sequence>MKNNLKKLLCAALSTAMIAGSIVLPMTASADDTTGGNYAVTLDGNTATIHSSSNAYAIIASYDSDNGTLQKLDYQQVSDGSKINVPSGARIMLWDSLQNMRPLLIEPVNVPRKMWKFDFGDSDNVATGYYSVTKDTAYSTNTTKTSDGKKFGLLGTDEKAYEVGTHIDGIDTQEGQVVVVNSGKKNTVTSATDDFLGAVGGAPIKGEPAIEGDYPIRFSMDAENDHYYKVKVYVTGLNQTKDAVATVFSERRHPIITEEKIAAGETKEVKFTATLQNVYIKGRDGAKDFKYADDMLNVVAVGDNVAISAIEVEEVEACPTVWMYTDSTGCDYAALQPFFPLQNYGGTGTFLSKYLPTGVAISNQGDGGINATDSAHWNMANANIGKGDFVYVQYGHNHKDDGPLGYLKAIPKYYEKAHSVGATTIYVGPIDRHNTDQFDAETNTWKSTLNGFSKAAKYYTEVLITGGKTEADKFVAKAVSDGLDAGYEYADTVIAKGITAAGAKDVVFIDLNQPWLDWMKAAGAKVKEIRGSEVYEKNAVDYYFRGVRGGGIDGTHPNDAGADNGAYLFMQEALKLQTNKAQSAITEVEANSIKPLVTGMRSTATPYEVSETVVKAGAAPNKAYPDVYVSLLPTKYPTTIKNVVFAEDGTIQSVDVLKHSVSEKDMSAYGIVVITIKNSDGTEKGKIYANAQVDNTVNGTQTITEFRTSTDGLVLGEGDTYTAVVYRAKDAGGDEGLIVDTDNPDTYSAVYEPMTIKSSIISENFNYEGKTYSGDEDLAGNGNWALAGSAVNTGKLGAESADDVINRRYAEFASTGKKADNSSDGSFYASKKFDVADDSSETVIGTSGKYLIEMDLSYVSGGDLNFGLTDGIDNRNPGGKQSITLFNVASNGSIKAGGKEVGSINKGKWSTVRYILDMDNGTGTIQIDGFDPVTYEFSNYSTFGTVSPTQLTYFLLSASKAAVDVKISDLKVGTLEQEALPKKTITVESSDNTMGSAYIGEAGTTEKTVDMNDMVTLTATANEGYELLAWRKDGSNENFAFTSEITVRAHDTAKFTAVFTVSEPDKYNYLYHETFKTLTTSTLAANGWVSANQQSAMTVEYDENSSLGNYLRFGANTNSRGGEKSFGETYTSDNGLVYAMNIKFTKANIDPNEFAVHSGNMTYNDGNKNYGCTGGYVLYLKQTKDGAITANGQTTTIPNNEWVSVVAVCDFTTHKVNVVAKSLDSSKTYFDGEVDMADTSATGLSGLYCKYGKSSGGSVSMDNIEIFSADQYTE</sequence>
<gene>
    <name evidence="5" type="ORF">LKE05_08560</name>
</gene>
<dbReference type="Proteomes" id="UP001198242">
    <property type="component" value="Unassembled WGS sequence"/>
</dbReference>
<reference evidence="5 6" key="1">
    <citation type="submission" date="2021-10" db="EMBL/GenBank/DDBJ databases">
        <title>Anaerobic single-cell dispensing facilitates the cultivation of human gut bacteria.</title>
        <authorList>
            <person name="Afrizal A."/>
        </authorList>
    </citation>
    <scope>NUCLEOTIDE SEQUENCE [LARGE SCALE GENOMIC DNA]</scope>
    <source>
        <strain evidence="5 6">CLA-AA-H232</strain>
    </source>
</reference>
<evidence type="ECO:0000256" key="1">
    <source>
        <dbReference type="ARBA" id="ARBA00008668"/>
    </source>
</evidence>
<dbReference type="PANTHER" id="PTHR43695:SF1">
    <property type="entry name" value="RHAMNOGALACTURONAN ACETYLESTERASE"/>
    <property type="match status" value="1"/>
</dbReference>
<dbReference type="PANTHER" id="PTHR43695">
    <property type="entry name" value="PUTATIVE (AFU_ORTHOLOGUE AFUA_2G17250)-RELATED"/>
    <property type="match status" value="1"/>
</dbReference>
<dbReference type="SUPFAM" id="SSF52266">
    <property type="entry name" value="SGNH hydrolase"/>
    <property type="match status" value="1"/>
</dbReference>
<accession>A0AAE3DZ54</accession>
<evidence type="ECO:0000256" key="3">
    <source>
        <dbReference type="SAM" id="SignalP"/>
    </source>
</evidence>
<keyword evidence="6" id="KW-1185">Reference proteome</keyword>
<evidence type="ECO:0000256" key="2">
    <source>
        <dbReference type="ARBA" id="ARBA00022801"/>
    </source>
</evidence>
<comment type="caution">
    <text evidence="5">The sequence shown here is derived from an EMBL/GenBank/DDBJ whole genome shotgun (WGS) entry which is preliminary data.</text>
</comment>
<feature type="chain" id="PRO_5042004479" description="Bacterial repeat domain-containing protein" evidence="3">
    <location>
        <begin position="31"/>
        <end position="1274"/>
    </location>
</feature>
<keyword evidence="2" id="KW-0378">Hydrolase</keyword>
<dbReference type="InterPro" id="IPR044060">
    <property type="entry name" value="Bacterial_rp_domain"/>
</dbReference>
<comment type="similarity">
    <text evidence="1">Belongs to the 'GDSL' lipolytic enzyme family.</text>
</comment>
<dbReference type="GO" id="GO:0016787">
    <property type="term" value="F:hydrolase activity"/>
    <property type="evidence" value="ECO:0007669"/>
    <property type="project" value="UniProtKB-KW"/>
</dbReference>
<organism evidence="5 6">
    <name type="scientific">Hominilimicola fabiformis</name>
    <dbReference type="NCBI Taxonomy" id="2885356"/>
    <lineage>
        <taxon>Bacteria</taxon>
        <taxon>Bacillati</taxon>
        <taxon>Bacillota</taxon>
        <taxon>Clostridia</taxon>
        <taxon>Eubacteriales</taxon>
        <taxon>Oscillospiraceae</taxon>
        <taxon>Hominilimicola</taxon>
    </lineage>
</organism>
<keyword evidence="3" id="KW-0732">Signal</keyword>
<dbReference type="AlphaFoldDB" id="A0AAE3DZ54"/>
<feature type="signal peptide" evidence="3">
    <location>
        <begin position="1"/>
        <end position="30"/>
    </location>
</feature>
<evidence type="ECO:0000259" key="4">
    <source>
        <dbReference type="Pfam" id="PF18998"/>
    </source>
</evidence>
<proteinExistence type="inferred from homology"/>
<feature type="domain" description="Bacterial repeat" evidence="4">
    <location>
        <begin position="1003"/>
        <end position="1060"/>
    </location>
</feature>
<evidence type="ECO:0000313" key="6">
    <source>
        <dbReference type="Proteomes" id="UP001198242"/>
    </source>
</evidence>
<dbReference type="Pfam" id="PF18998">
    <property type="entry name" value="Flg_new_2"/>
    <property type="match status" value="1"/>
</dbReference>
<protein>
    <recommendedName>
        <fullName evidence="4">Bacterial repeat domain-containing protein</fullName>
    </recommendedName>
</protein>
<name>A0AAE3DZ54_9FIRM</name>
<dbReference type="RefSeq" id="WP_308456548.1">
    <property type="nucleotide sequence ID" value="NZ_JAJEQM010000011.1"/>
</dbReference>